<dbReference type="Proteomes" id="UP001164929">
    <property type="component" value="Chromosome 12"/>
</dbReference>
<keyword evidence="3" id="KW-1185">Reference proteome</keyword>
<dbReference type="AlphaFoldDB" id="A0AAD6M1B5"/>
<comment type="caution">
    <text evidence="2">The sequence shown here is derived from an EMBL/GenBank/DDBJ whole genome shotgun (WGS) entry which is preliminary data.</text>
</comment>
<dbReference type="EMBL" id="JAQIZT010000012">
    <property type="protein sequence ID" value="KAJ6976990.1"/>
    <property type="molecule type" value="Genomic_DNA"/>
</dbReference>
<evidence type="ECO:0000256" key="1">
    <source>
        <dbReference type="SAM" id="MobiDB-lite"/>
    </source>
</evidence>
<evidence type="ECO:0000313" key="2">
    <source>
        <dbReference type="EMBL" id="KAJ6976990.1"/>
    </source>
</evidence>
<sequence>MTLPKRQKLLRTVLHSLEKRVLALKSEEGNFGCFMRALGNGENVHPLISAAIQGEKWHWPPAGSNKLEAVQNAVSFLIHPQLVIIDSVSRNPGSDGQFPARSAWQFNKSKPQTIEMERDVNLICAICKCADEEEMRIYKDQRRTSSQPIMVGDSADGRKRPITVGDSALVT</sequence>
<protein>
    <submittedName>
        <fullName evidence="2">Uncharacterized protein</fullName>
    </submittedName>
</protein>
<feature type="region of interest" description="Disordered" evidence="1">
    <location>
        <begin position="142"/>
        <end position="171"/>
    </location>
</feature>
<gene>
    <name evidence="2" type="ORF">NC653_029005</name>
</gene>
<organism evidence="2 3">
    <name type="scientific">Populus alba x Populus x berolinensis</name>
    <dbReference type="NCBI Taxonomy" id="444605"/>
    <lineage>
        <taxon>Eukaryota</taxon>
        <taxon>Viridiplantae</taxon>
        <taxon>Streptophyta</taxon>
        <taxon>Embryophyta</taxon>
        <taxon>Tracheophyta</taxon>
        <taxon>Spermatophyta</taxon>
        <taxon>Magnoliopsida</taxon>
        <taxon>eudicotyledons</taxon>
        <taxon>Gunneridae</taxon>
        <taxon>Pentapetalae</taxon>
        <taxon>rosids</taxon>
        <taxon>fabids</taxon>
        <taxon>Malpighiales</taxon>
        <taxon>Salicaceae</taxon>
        <taxon>Saliceae</taxon>
        <taxon>Populus</taxon>
    </lineage>
</organism>
<evidence type="ECO:0000313" key="3">
    <source>
        <dbReference type="Proteomes" id="UP001164929"/>
    </source>
</evidence>
<reference evidence="2" key="1">
    <citation type="journal article" date="2023" name="Mol. Ecol. Resour.">
        <title>Chromosome-level genome assembly of a triploid poplar Populus alba 'Berolinensis'.</title>
        <authorList>
            <person name="Chen S."/>
            <person name="Yu Y."/>
            <person name="Wang X."/>
            <person name="Wang S."/>
            <person name="Zhang T."/>
            <person name="Zhou Y."/>
            <person name="He R."/>
            <person name="Meng N."/>
            <person name="Wang Y."/>
            <person name="Liu W."/>
            <person name="Liu Z."/>
            <person name="Liu J."/>
            <person name="Guo Q."/>
            <person name="Huang H."/>
            <person name="Sederoff R.R."/>
            <person name="Wang G."/>
            <person name="Qu G."/>
            <person name="Chen S."/>
        </authorList>
    </citation>
    <scope>NUCLEOTIDE SEQUENCE</scope>
    <source>
        <strain evidence="2">SC-2020</strain>
    </source>
</reference>
<proteinExistence type="predicted"/>
<name>A0AAD6M1B5_9ROSI</name>
<accession>A0AAD6M1B5</accession>